<dbReference type="FunFam" id="2.20.100.10:FF:000019">
    <property type="entry name" value="Thrombospondin type 1 domain containing 7A"/>
    <property type="match status" value="1"/>
</dbReference>
<keyword evidence="2" id="KW-1015">Disulfide bond</keyword>
<dbReference type="Proteomes" id="UP001314229">
    <property type="component" value="Unassembled WGS sequence"/>
</dbReference>
<dbReference type="Pfam" id="PF01033">
    <property type="entry name" value="Somatomedin_B"/>
    <property type="match status" value="1"/>
</dbReference>
<dbReference type="Gene3D" id="2.20.100.10">
    <property type="entry name" value="Thrombospondin type-1 (TSP1) repeat"/>
    <property type="match status" value="1"/>
</dbReference>
<evidence type="ECO:0000259" key="5">
    <source>
        <dbReference type="PROSITE" id="PS50958"/>
    </source>
</evidence>
<dbReference type="PANTHER" id="PTHR20920:SF4">
    <property type="entry name" value="SMB DOMAIN-CONTAINING PROTEIN"/>
    <property type="match status" value="1"/>
</dbReference>
<dbReference type="InterPro" id="IPR036383">
    <property type="entry name" value="TSP1_rpt_sf"/>
</dbReference>
<sequence length="168" mass="18336">MTVWRSSSVTLACLGVFLFLVSSCQSTCQEAGLCCIGRNPSCISKGWRYDRSYGTCYCDQACVSTLDCCHDYEAACPAVSCVVSEWTQWSGCAEPCRATVRRRSRTVLQEPLNAGTPCPHLEEHAGCAEYWSQHGHCHNSLVPALITTGGYGNARKKRDIPDSSDIIG</sequence>
<evidence type="ECO:0000256" key="4">
    <source>
        <dbReference type="SAM" id="SignalP"/>
    </source>
</evidence>
<dbReference type="PROSITE" id="PS00524">
    <property type="entry name" value="SMB_1"/>
    <property type="match status" value="1"/>
</dbReference>
<organism evidence="6 7">
    <name type="scientific">Scomber scombrus</name>
    <name type="common">Atlantic mackerel</name>
    <name type="synonym">Scomber vernalis</name>
    <dbReference type="NCBI Taxonomy" id="13677"/>
    <lineage>
        <taxon>Eukaryota</taxon>
        <taxon>Metazoa</taxon>
        <taxon>Chordata</taxon>
        <taxon>Craniata</taxon>
        <taxon>Vertebrata</taxon>
        <taxon>Euteleostomi</taxon>
        <taxon>Actinopterygii</taxon>
        <taxon>Neopterygii</taxon>
        <taxon>Teleostei</taxon>
        <taxon>Neoteleostei</taxon>
        <taxon>Acanthomorphata</taxon>
        <taxon>Pelagiaria</taxon>
        <taxon>Scombriformes</taxon>
        <taxon>Scombridae</taxon>
        <taxon>Scomber</taxon>
    </lineage>
</organism>
<keyword evidence="7" id="KW-1185">Reference proteome</keyword>
<feature type="domain" description="SMB" evidence="5">
    <location>
        <begin position="30"/>
        <end position="80"/>
    </location>
</feature>
<evidence type="ECO:0000313" key="6">
    <source>
        <dbReference type="EMBL" id="CAK6974235.1"/>
    </source>
</evidence>
<evidence type="ECO:0000256" key="3">
    <source>
        <dbReference type="ARBA" id="ARBA00023180"/>
    </source>
</evidence>
<dbReference type="InterPro" id="IPR036024">
    <property type="entry name" value="Somatomedin_B-like_dom_sf"/>
</dbReference>
<feature type="signal peptide" evidence="4">
    <location>
        <begin position="1"/>
        <end position="26"/>
    </location>
</feature>
<evidence type="ECO:0000256" key="2">
    <source>
        <dbReference type="ARBA" id="ARBA00023157"/>
    </source>
</evidence>
<dbReference type="PROSITE" id="PS51257">
    <property type="entry name" value="PROKAR_LIPOPROTEIN"/>
    <property type="match status" value="1"/>
</dbReference>
<dbReference type="InterPro" id="IPR039942">
    <property type="entry name" value="SBSPO"/>
</dbReference>
<dbReference type="AlphaFoldDB" id="A0AAV1PSB3"/>
<evidence type="ECO:0000313" key="7">
    <source>
        <dbReference type="Proteomes" id="UP001314229"/>
    </source>
</evidence>
<keyword evidence="3" id="KW-0325">Glycoprotein</keyword>
<dbReference type="Pfam" id="PF19028">
    <property type="entry name" value="TSP1_spondin"/>
    <property type="match status" value="1"/>
</dbReference>
<gene>
    <name evidence="6" type="ORF">FSCOSCO3_A011960</name>
</gene>
<reference evidence="6 7" key="1">
    <citation type="submission" date="2024-01" db="EMBL/GenBank/DDBJ databases">
        <authorList>
            <person name="Alioto T."/>
            <person name="Alioto T."/>
            <person name="Gomez Garrido J."/>
        </authorList>
    </citation>
    <scope>NUCLEOTIDE SEQUENCE [LARGE SCALE GENOMIC DNA]</scope>
</reference>
<name>A0AAV1PSB3_SCOSC</name>
<dbReference type="InterPro" id="IPR044004">
    <property type="entry name" value="TSP1_spondin_dom"/>
</dbReference>
<dbReference type="PROSITE" id="PS50092">
    <property type="entry name" value="TSP1"/>
    <property type="match status" value="1"/>
</dbReference>
<dbReference type="SUPFAM" id="SSF90188">
    <property type="entry name" value="Somatomedin B domain"/>
    <property type="match status" value="1"/>
</dbReference>
<keyword evidence="1 4" id="KW-0732">Signal</keyword>
<proteinExistence type="predicted"/>
<dbReference type="EMBL" id="CAWUFR010000251">
    <property type="protein sequence ID" value="CAK6974235.1"/>
    <property type="molecule type" value="Genomic_DNA"/>
</dbReference>
<comment type="caution">
    <text evidence="6">The sequence shown here is derived from an EMBL/GenBank/DDBJ whole genome shotgun (WGS) entry which is preliminary data.</text>
</comment>
<feature type="chain" id="PRO_5043718419" evidence="4">
    <location>
        <begin position="27"/>
        <end position="168"/>
    </location>
</feature>
<evidence type="ECO:0000256" key="1">
    <source>
        <dbReference type="ARBA" id="ARBA00022729"/>
    </source>
</evidence>
<dbReference type="PROSITE" id="PS50958">
    <property type="entry name" value="SMB_2"/>
    <property type="match status" value="1"/>
</dbReference>
<dbReference type="SUPFAM" id="SSF82895">
    <property type="entry name" value="TSP-1 type 1 repeat"/>
    <property type="match status" value="1"/>
</dbReference>
<accession>A0AAV1PSB3</accession>
<dbReference type="InterPro" id="IPR000884">
    <property type="entry name" value="TSP1_rpt"/>
</dbReference>
<dbReference type="InterPro" id="IPR001212">
    <property type="entry name" value="Somatomedin_B_dom"/>
</dbReference>
<protein>
    <submittedName>
        <fullName evidence="6">Somatomedin-B and thrombospondin type-1 domain-containing protein</fullName>
    </submittedName>
</protein>
<dbReference type="PANTHER" id="PTHR20920">
    <property type="entry name" value="RPE-SPONDIN"/>
    <property type="match status" value="1"/>
</dbReference>